<dbReference type="InterPro" id="IPR029071">
    <property type="entry name" value="Ubiquitin-like_domsf"/>
</dbReference>
<dbReference type="Proteomes" id="UP000245119">
    <property type="component" value="Linkage Group LG8"/>
</dbReference>
<dbReference type="AlphaFoldDB" id="A0A2T7NYD2"/>
<dbReference type="GO" id="GO:0005856">
    <property type="term" value="C:cytoskeleton"/>
    <property type="evidence" value="ECO:0007669"/>
    <property type="project" value="UniProtKB-SubCell"/>
</dbReference>
<feature type="compositionally biased region" description="Polar residues" evidence="8">
    <location>
        <begin position="854"/>
        <end position="867"/>
    </location>
</feature>
<dbReference type="Gene3D" id="3.10.20.90">
    <property type="entry name" value="Phosphatidylinositol 3-kinase Catalytic Subunit, Chain A, domain 1"/>
    <property type="match status" value="1"/>
</dbReference>
<evidence type="ECO:0000259" key="11">
    <source>
        <dbReference type="PROSITE" id="PS50057"/>
    </source>
</evidence>
<dbReference type="PROSITE" id="PS00383">
    <property type="entry name" value="TYR_PHOSPHATASE_1"/>
    <property type="match status" value="1"/>
</dbReference>
<dbReference type="InterPro" id="IPR000387">
    <property type="entry name" value="Tyr_Pase_dom"/>
</dbReference>
<comment type="caution">
    <text evidence="12">The sequence shown here is derived from an EMBL/GenBank/DDBJ whole genome shotgun (WGS) entry which is preliminary data.</text>
</comment>
<dbReference type="InterPro" id="IPR014352">
    <property type="entry name" value="FERM/acyl-CoA-bd_prot_sf"/>
</dbReference>
<keyword evidence="4" id="KW-0963">Cytoplasm</keyword>
<name>A0A2T7NYD2_POMCA</name>
<dbReference type="Gene3D" id="1.20.80.10">
    <property type="match status" value="1"/>
</dbReference>
<sequence length="1225" mass="137852">MPFKWRLKKTRSYEISSKNSFIVGVYLLDNSFLECTLNSESTGQECLDSIAQRIELTETYYFGLRFVTKKLQFHWIDLERPLKRQLDKYAQPSCHPHCLYFGVMFYVACAHKISDEVARYHYYLQLKNDIIDGRLPCSVEQAIRLAAFTLQVEFGDHEQDKYTVEYFKDCHLLPKNMTKDDATYTDLLGEVMAAHASLQGLPSARAEIQYIKDVLLMDGYGCDYYVAKDESRKDLYLGTSYAGVFARYLDGQPTVYYRWPEIARLTQNKKAFEIDTSKSSVQFQMEDTETAKYVCRLGQLQHKFYKSSRSNLRFSLLLVVKVTLTFADAPQTVTTHDYYRHSQQSLDSALSEVQQHFQQQQQLQHSQSDIIINGSVYTVSTPSQATSTTSVPQADPVYVNRAALLPAYRPSPDYETVMRQRIAHQVQIQETTQNLGSSHVYSYSEGMSYSQPEIHQSGLQPVYAEEGNYVNAAAIRSYNHNIYANVFHDGHSYYAHRGGSGAVGERGMNLAVHATYSSPELNVQPHQTEQYPSGSNSETLISAEYHYRPPPPYPRTSSSTPDLAIQASLPSVVTNQPDLVASQPLLSGDGQTTESNIGTGQLQYSSSVEQVPVTSTESHRDNVAESVVSHLSHLQVTHPALDQEDTSSEHSCTTFHARESDESSDEVSHNANWQSKAKIHIRMLDPKEAPPQSKTKEVATLRESFRRMMIARSGSVRSSRRSMRESSEAKSLTDSVNLMTVSEQLSESYTFPASKSVPGMSIPPDVLKHSSILVPPENSPDMQEMLEKLGDPPPYPGTRPADEQALSELVSSCNVQNDLSRVVPAPSIMQMVAIVPEKSGIDSGQDGERHQQTNKEPCTTKSVSSAATAEHGNKEEEQENDNAADSGSDSDLESSGTVRALNMGPLKMAAMNGLTLSRSMVMALMNDDTRAPKDERRKILESKISEGQIFIEFEEIPKKASGLECSIAKAPHNQPRNRFKDVLPYDATRVKLNPRKDNPDGYINASHIKLSAANNAWWFIATQAPLKETVLDFWQMVWEQEVDVIAMLTAFEELGKQKCFVYWPQETGSHHVQKYGDFEVELQFMHDSLCYLTSGIMVRHMPSRKEKMVWHLQYTDWPDHGCPEDTYGFLGFLDEVDSVSRLAESEEGSGKKTPVVIHCSAGVGRTGVVVLTMVMKWCLEHNNSVDLPKALSGIRNQRMHMVQTLGQYQFIHDTLIQYLKNTRLI</sequence>
<accession>A0A2T7NYD2</accession>
<evidence type="ECO:0000256" key="6">
    <source>
        <dbReference type="ARBA" id="ARBA00022912"/>
    </source>
</evidence>
<evidence type="ECO:0000256" key="5">
    <source>
        <dbReference type="ARBA" id="ARBA00022801"/>
    </source>
</evidence>
<dbReference type="InterPro" id="IPR019749">
    <property type="entry name" value="Band_41_domain"/>
</dbReference>
<evidence type="ECO:0000313" key="13">
    <source>
        <dbReference type="Proteomes" id="UP000245119"/>
    </source>
</evidence>
<dbReference type="FunFam" id="3.10.20.90:FF:000039">
    <property type="entry name" value="Tyrosine-protein phosphatase non-receptor type"/>
    <property type="match status" value="1"/>
</dbReference>
<dbReference type="InterPro" id="IPR000242">
    <property type="entry name" value="PTP_cat"/>
</dbReference>
<dbReference type="PRINTS" id="PR00935">
    <property type="entry name" value="BAND41"/>
</dbReference>
<keyword evidence="7" id="KW-0206">Cytoskeleton</keyword>
<comment type="subcellular location">
    <subcellularLocation>
        <location evidence="1">Cytoplasm</location>
        <location evidence="1">Cytoskeleton</location>
    </subcellularLocation>
</comment>
<dbReference type="PANTHER" id="PTHR45706">
    <property type="entry name" value="TYROSINE-PROTEIN PHOSPHATASE"/>
    <property type="match status" value="1"/>
</dbReference>
<evidence type="ECO:0000256" key="4">
    <source>
        <dbReference type="ARBA" id="ARBA00022490"/>
    </source>
</evidence>
<dbReference type="PROSITE" id="PS50055">
    <property type="entry name" value="TYR_PHOSPHATASE_PTP"/>
    <property type="match status" value="1"/>
</dbReference>
<dbReference type="CDD" id="cd14473">
    <property type="entry name" value="FERM_B-lobe"/>
    <property type="match status" value="1"/>
</dbReference>
<dbReference type="SUPFAM" id="SSF50729">
    <property type="entry name" value="PH domain-like"/>
    <property type="match status" value="1"/>
</dbReference>
<dbReference type="InterPro" id="IPR000299">
    <property type="entry name" value="FERM_domain"/>
</dbReference>
<feature type="compositionally biased region" description="Acidic residues" evidence="8">
    <location>
        <begin position="876"/>
        <end position="892"/>
    </location>
</feature>
<feature type="domain" description="Tyrosine-protein phosphatase" evidence="9">
    <location>
        <begin position="949"/>
        <end position="1218"/>
    </location>
</feature>
<dbReference type="EMBL" id="PZQS01000008">
    <property type="protein sequence ID" value="PVD26185.1"/>
    <property type="molecule type" value="Genomic_DNA"/>
</dbReference>
<dbReference type="Pfam" id="PF00373">
    <property type="entry name" value="FERM_M"/>
    <property type="match status" value="1"/>
</dbReference>
<feature type="region of interest" description="Disordered" evidence="8">
    <location>
        <begin position="712"/>
        <end position="732"/>
    </location>
</feature>
<dbReference type="FunFam" id="1.20.80.10:FF:000014">
    <property type="entry name" value="Tyrosine-protein phosphatase non-receptor type"/>
    <property type="match status" value="1"/>
</dbReference>
<evidence type="ECO:0000256" key="2">
    <source>
        <dbReference type="ARBA" id="ARBA00009649"/>
    </source>
</evidence>
<dbReference type="InterPro" id="IPR003595">
    <property type="entry name" value="Tyr_Pase_cat"/>
</dbReference>
<dbReference type="PANTHER" id="PTHR45706:SF1">
    <property type="entry name" value="PEZ, ISOFORM A"/>
    <property type="match status" value="1"/>
</dbReference>
<evidence type="ECO:0000256" key="3">
    <source>
        <dbReference type="ARBA" id="ARBA00013064"/>
    </source>
</evidence>
<keyword evidence="13" id="KW-1185">Reference proteome</keyword>
<dbReference type="InterPro" id="IPR035963">
    <property type="entry name" value="FERM_2"/>
</dbReference>
<organism evidence="12 13">
    <name type="scientific">Pomacea canaliculata</name>
    <name type="common">Golden apple snail</name>
    <dbReference type="NCBI Taxonomy" id="400727"/>
    <lineage>
        <taxon>Eukaryota</taxon>
        <taxon>Metazoa</taxon>
        <taxon>Spiralia</taxon>
        <taxon>Lophotrochozoa</taxon>
        <taxon>Mollusca</taxon>
        <taxon>Gastropoda</taxon>
        <taxon>Caenogastropoda</taxon>
        <taxon>Architaenioglossa</taxon>
        <taxon>Ampullarioidea</taxon>
        <taxon>Ampullariidae</taxon>
        <taxon>Pomacea</taxon>
    </lineage>
</organism>
<dbReference type="PROSITE" id="PS50056">
    <property type="entry name" value="TYR_PHOSPHATASE_2"/>
    <property type="match status" value="1"/>
</dbReference>
<evidence type="ECO:0000259" key="10">
    <source>
        <dbReference type="PROSITE" id="PS50056"/>
    </source>
</evidence>
<feature type="region of interest" description="Disordered" evidence="8">
    <location>
        <begin position="776"/>
        <end position="801"/>
    </location>
</feature>
<proteinExistence type="inferred from homology"/>
<evidence type="ECO:0000256" key="7">
    <source>
        <dbReference type="ARBA" id="ARBA00023212"/>
    </source>
</evidence>
<dbReference type="STRING" id="400727.A0A2T7NYD2"/>
<feature type="region of interest" description="Disordered" evidence="8">
    <location>
        <begin position="839"/>
        <end position="896"/>
    </location>
</feature>
<keyword evidence="5" id="KW-0378">Hydrolase</keyword>
<keyword evidence="6" id="KW-0904">Protein phosphatase</keyword>
<dbReference type="InterPro" id="IPR011993">
    <property type="entry name" value="PH-like_dom_sf"/>
</dbReference>
<evidence type="ECO:0000313" key="12">
    <source>
        <dbReference type="EMBL" id="PVD26185.1"/>
    </source>
</evidence>
<protein>
    <recommendedName>
        <fullName evidence="3">protein-tyrosine-phosphatase</fullName>
        <ecNumber evidence="3">3.1.3.48</ecNumber>
    </recommendedName>
</protein>
<dbReference type="CDD" id="cd17099">
    <property type="entry name" value="FERM_F1_PTPN14_like"/>
    <property type="match status" value="1"/>
</dbReference>
<dbReference type="OrthoDB" id="5854685at2759"/>
<dbReference type="SUPFAM" id="SSF47031">
    <property type="entry name" value="Second domain of FERM"/>
    <property type="match status" value="1"/>
</dbReference>
<dbReference type="SUPFAM" id="SSF54236">
    <property type="entry name" value="Ubiquitin-like"/>
    <property type="match status" value="1"/>
</dbReference>
<dbReference type="CDD" id="cd13188">
    <property type="entry name" value="FERM_C_PTPN14_PTPN21"/>
    <property type="match status" value="1"/>
</dbReference>
<dbReference type="InterPro" id="IPR041782">
    <property type="entry name" value="PTPN14/21_FERM_C"/>
</dbReference>
<dbReference type="InterPro" id="IPR018979">
    <property type="entry name" value="FERM_N"/>
</dbReference>
<dbReference type="SMART" id="SM00404">
    <property type="entry name" value="PTPc_motif"/>
    <property type="match status" value="1"/>
</dbReference>
<dbReference type="SMART" id="SM00295">
    <property type="entry name" value="B41"/>
    <property type="match status" value="1"/>
</dbReference>
<feature type="region of interest" description="Disordered" evidence="8">
    <location>
        <begin position="640"/>
        <end position="670"/>
    </location>
</feature>
<dbReference type="Pfam" id="PF00102">
    <property type="entry name" value="Y_phosphatase"/>
    <property type="match status" value="1"/>
</dbReference>
<dbReference type="Gene3D" id="2.30.29.30">
    <property type="entry name" value="Pleckstrin-homology domain (PH domain)/Phosphotyrosine-binding domain (PTB)"/>
    <property type="match status" value="1"/>
</dbReference>
<dbReference type="InterPro" id="IPR018980">
    <property type="entry name" value="FERM_PH-like_C"/>
</dbReference>
<dbReference type="InterPro" id="IPR029021">
    <property type="entry name" value="Prot-tyrosine_phosphatase-like"/>
</dbReference>
<evidence type="ECO:0000256" key="1">
    <source>
        <dbReference type="ARBA" id="ARBA00004245"/>
    </source>
</evidence>
<evidence type="ECO:0000256" key="8">
    <source>
        <dbReference type="SAM" id="MobiDB-lite"/>
    </source>
</evidence>
<reference evidence="12 13" key="1">
    <citation type="submission" date="2018-04" db="EMBL/GenBank/DDBJ databases">
        <title>The genome of golden apple snail Pomacea canaliculata provides insight into stress tolerance and invasive adaptation.</title>
        <authorList>
            <person name="Liu C."/>
            <person name="Liu B."/>
            <person name="Ren Y."/>
            <person name="Zhang Y."/>
            <person name="Wang H."/>
            <person name="Li S."/>
            <person name="Jiang F."/>
            <person name="Yin L."/>
            <person name="Zhang G."/>
            <person name="Qian W."/>
            <person name="Fan W."/>
        </authorList>
    </citation>
    <scope>NUCLEOTIDE SEQUENCE [LARGE SCALE GENOMIC DNA]</scope>
    <source>
        <strain evidence="12">SZHN2017</strain>
        <tissue evidence="12">Muscle</tissue>
    </source>
</reference>
<dbReference type="Pfam" id="PF09379">
    <property type="entry name" value="FERM_N"/>
    <property type="match status" value="1"/>
</dbReference>
<feature type="domain" description="FERM" evidence="11">
    <location>
        <begin position="21"/>
        <end position="309"/>
    </location>
</feature>
<dbReference type="InterPro" id="IPR016130">
    <property type="entry name" value="Tyr_Pase_AS"/>
</dbReference>
<dbReference type="EC" id="3.1.3.48" evidence="3"/>
<comment type="similarity">
    <text evidence="2">Belongs to the protein-tyrosine phosphatase family. Non-receptor class subfamily.</text>
</comment>
<dbReference type="SMART" id="SM00194">
    <property type="entry name" value="PTPc"/>
    <property type="match status" value="1"/>
</dbReference>
<feature type="domain" description="Tyrosine specific protein phosphatases" evidence="10">
    <location>
        <begin position="1130"/>
        <end position="1209"/>
    </location>
</feature>
<dbReference type="SMART" id="SM01196">
    <property type="entry name" value="FERM_C"/>
    <property type="match status" value="1"/>
</dbReference>
<dbReference type="InterPro" id="IPR019748">
    <property type="entry name" value="FERM_central"/>
</dbReference>
<dbReference type="PRINTS" id="PR00700">
    <property type="entry name" value="PRTYPHPHTASE"/>
</dbReference>
<dbReference type="GO" id="GO:0004725">
    <property type="term" value="F:protein tyrosine phosphatase activity"/>
    <property type="evidence" value="ECO:0007669"/>
    <property type="project" value="UniProtKB-EC"/>
</dbReference>
<gene>
    <name evidence="12" type="ORF">C0Q70_13854</name>
</gene>
<evidence type="ECO:0000259" key="9">
    <source>
        <dbReference type="PROSITE" id="PS50055"/>
    </source>
</evidence>
<dbReference type="Gene3D" id="3.90.190.10">
    <property type="entry name" value="Protein tyrosine phosphatase superfamily"/>
    <property type="match status" value="1"/>
</dbReference>
<dbReference type="SUPFAM" id="SSF52799">
    <property type="entry name" value="(Phosphotyrosine protein) phosphatases II"/>
    <property type="match status" value="1"/>
</dbReference>
<dbReference type="Pfam" id="PF09380">
    <property type="entry name" value="FERM_C"/>
    <property type="match status" value="1"/>
</dbReference>
<dbReference type="PROSITE" id="PS50057">
    <property type="entry name" value="FERM_3"/>
    <property type="match status" value="1"/>
</dbReference>